<dbReference type="EMBL" id="MU006231">
    <property type="protein sequence ID" value="KAF2823854.1"/>
    <property type="molecule type" value="Genomic_DNA"/>
</dbReference>
<proteinExistence type="predicted"/>
<accession>A0A6A6ZTT4</accession>
<name>A0A6A6ZTT4_9PLEO</name>
<dbReference type="AlphaFoldDB" id="A0A6A6ZTT4"/>
<dbReference type="Proteomes" id="UP000799424">
    <property type="component" value="Unassembled WGS sequence"/>
</dbReference>
<evidence type="ECO:0000313" key="2">
    <source>
        <dbReference type="Proteomes" id="UP000799424"/>
    </source>
</evidence>
<keyword evidence="2" id="KW-1185">Reference proteome</keyword>
<sequence>MVAPLISTLAGLALFTVDIGVFLSSILAGKKIDANKQTMVTLMLGDAPNSGGSSPYIEVKGPYGVTLTDDSDTSKYHNEHLEGSREHVWIMDNRPALFGHPIQVDQPQYLKVAAGNDGICISVIIAQGNSASYTWTGDMGQHCGAQWYESNFKFGNSNIPPKCVWLDGDHTNGIVASAITLHMPDFNGALLNQYNETSPHYDPPEIGFRRLCTNTARMTFHQTFTSGDWPFFENHTLKYNELGELVYADQGVDRSQGAYPDKVTLPWLKDKKQKREHGRHFKRNYISNPYPERLTISHIASHSARMLCESDASRGADFVAINDEEKLFCDMSEKRIIDVCDDEHTTACFDLEKKEMRDVGAKVRKRDSSYHDLVPMKRYETHDVWK</sequence>
<dbReference type="OrthoDB" id="5365129at2759"/>
<evidence type="ECO:0000313" key="1">
    <source>
        <dbReference type="EMBL" id="KAF2823854.1"/>
    </source>
</evidence>
<gene>
    <name evidence="1" type="ORF">CC86DRAFT_408874</name>
</gene>
<protein>
    <submittedName>
        <fullName evidence="1">Uncharacterized protein</fullName>
    </submittedName>
</protein>
<reference evidence="1" key="1">
    <citation type="journal article" date="2020" name="Stud. Mycol.">
        <title>101 Dothideomycetes genomes: a test case for predicting lifestyles and emergence of pathogens.</title>
        <authorList>
            <person name="Haridas S."/>
            <person name="Albert R."/>
            <person name="Binder M."/>
            <person name="Bloem J."/>
            <person name="Labutti K."/>
            <person name="Salamov A."/>
            <person name="Andreopoulos B."/>
            <person name="Baker S."/>
            <person name="Barry K."/>
            <person name="Bills G."/>
            <person name="Bluhm B."/>
            <person name="Cannon C."/>
            <person name="Castanera R."/>
            <person name="Culley D."/>
            <person name="Daum C."/>
            <person name="Ezra D."/>
            <person name="Gonzalez J."/>
            <person name="Henrissat B."/>
            <person name="Kuo A."/>
            <person name="Liang C."/>
            <person name="Lipzen A."/>
            <person name="Lutzoni F."/>
            <person name="Magnuson J."/>
            <person name="Mondo S."/>
            <person name="Nolan M."/>
            <person name="Ohm R."/>
            <person name="Pangilinan J."/>
            <person name="Park H.-J."/>
            <person name="Ramirez L."/>
            <person name="Alfaro M."/>
            <person name="Sun H."/>
            <person name="Tritt A."/>
            <person name="Yoshinaga Y."/>
            <person name="Zwiers L.-H."/>
            <person name="Turgeon B."/>
            <person name="Goodwin S."/>
            <person name="Spatafora J."/>
            <person name="Crous P."/>
            <person name="Grigoriev I."/>
        </authorList>
    </citation>
    <scope>NUCLEOTIDE SEQUENCE</scope>
    <source>
        <strain evidence="1">CBS 113818</strain>
    </source>
</reference>
<organism evidence="1 2">
    <name type="scientific">Ophiobolus disseminans</name>
    <dbReference type="NCBI Taxonomy" id="1469910"/>
    <lineage>
        <taxon>Eukaryota</taxon>
        <taxon>Fungi</taxon>
        <taxon>Dikarya</taxon>
        <taxon>Ascomycota</taxon>
        <taxon>Pezizomycotina</taxon>
        <taxon>Dothideomycetes</taxon>
        <taxon>Pleosporomycetidae</taxon>
        <taxon>Pleosporales</taxon>
        <taxon>Pleosporineae</taxon>
        <taxon>Phaeosphaeriaceae</taxon>
        <taxon>Ophiobolus</taxon>
    </lineage>
</organism>